<feature type="transmembrane region" description="Helical" evidence="1">
    <location>
        <begin position="93"/>
        <end position="114"/>
    </location>
</feature>
<keyword evidence="1" id="KW-1133">Transmembrane helix</keyword>
<feature type="transmembrane region" description="Helical" evidence="1">
    <location>
        <begin position="15"/>
        <end position="33"/>
    </location>
</feature>
<proteinExistence type="predicted"/>
<gene>
    <name evidence="2" type="ORF">P4826_15660</name>
</gene>
<accession>A0ABZ0J4N7</accession>
<dbReference type="RefSeq" id="WP_317701287.1">
    <property type="nucleotide sequence ID" value="NZ_CP136921.1"/>
</dbReference>
<evidence type="ECO:0000256" key="1">
    <source>
        <dbReference type="SAM" id="Phobius"/>
    </source>
</evidence>
<name>A0ABZ0J4N7_9BURK</name>
<evidence type="ECO:0000313" key="2">
    <source>
        <dbReference type="EMBL" id="WOO31818.1"/>
    </source>
</evidence>
<keyword evidence="1" id="KW-0472">Membrane</keyword>
<dbReference type="EMBL" id="CP136921">
    <property type="protein sequence ID" value="WOO31818.1"/>
    <property type="molecule type" value="Genomic_DNA"/>
</dbReference>
<sequence>MAMAQAAAPGAGQRGAWLLFAPLAAWVGLRWVLQWLQDRAPQPAAWPITPFVGTQDPWAWLRPAGMAIAALALLALLARAWARRHGWRAPLRLLTAAWLLLWAAACAAQLQSFLNLRALVPQAPLQAELLGAHAQPPSQRSLGGQLWVLRIAGEDAPQQVLVPDAAAAQVPLHARLNLRWARGRWHGRYLSGWDMLPVQP</sequence>
<protein>
    <submittedName>
        <fullName evidence="2">Uncharacterized protein</fullName>
    </submittedName>
</protein>
<evidence type="ECO:0000313" key="3">
    <source>
        <dbReference type="Proteomes" id="UP001303211"/>
    </source>
</evidence>
<dbReference type="Proteomes" id="UP001303211">
    <property type="component" value="Chromosome"/>
</dbReference>
<keyword evidence="1" id="KW-0812">Transmembrane</keyword>
<reference evidence="2 3" key="1">
    <citation type="submission" date="2023-03" db="EMBL/GenBank/DDBJ databases">
        <title>Diaphorobacter basophil sp. nov., isolated from a sewage-treatment plant.</title>
        <authorList>
            <person name="Yang K."/>
        </authorList>
    </citation>
    <scope>NUCLEOTIDE SEQUENCE [LARGE SCALE GENOMIC DNA]</scope>
    <source>
        <strain evidence="2 3">Y-1</strain>
    </source>
</reference>
<keyword evidence="3" id="KW-1185">Reference proteome</keyword>
<feature type="transmembrane region" description="Helical" evidence="1">
    <location>
        <begin position="60"/>
        <end position="81"/>
    </location>
</feature>
<organism evidence="2 3">
    <name type="scientific">Diaphorobacter limosus</name>
    <dbReference type="NCBI Taxonomy" id="3036128"/>
    <lineage>
        <taxon>Bacteria</taxon>
        <taxon>Pseudomonadati</taxon>
        <taxon>Pseudomonadota</taxon>
        <taxon>Betaproteobacteria</taxon>
        <taxon>Burkholderiales</taxon>
        <taxon>Comamonadaceae</taxon>
        <taxon>Diaphorobacter</taxon>
    </lineage>
</organism>